<dbReference type="InterPro" id="IPR001828">
    <property type="entry name" value="ANF_lig-bd_rcpt"/>
</dbReference>
<dbReference type="InterPro" id="IPR028082">
    <property type="entry name" value="Peripla_BP_I"/>
</dbReference>
<comment type="caution">
    <text evidence="6">The sequence shown here is derived from an EMBL/GenBank/DDBJ whole genome shotgun (WGS) entry which is preliminary data.</text>
</comment>
<evidence type="ECO:0000256" key="3">
    <source>
        <dbReference type="ARBA" id="ARBA00022989"/>
    </source>
</evidence>
<comment type="subcellular location">
    <subcellularLocation>
        <location evidence="1">Membrane</location>
    </subcellularLocation>
</comment>
<proteinExistence type="predicted"/>
<evidence type="ECO:0000313" key="6">
    <source>
        <dbReference type="EMBL" id="KAK0067868.1"/>
    </source>
</evidence>
<dbReference type="Pfam" id="PF01094">
    <property type="entry name" value="ANF_receptor"/>
    <property type="match status" value="1"/>
</dbReference>
<dbReference type="GO" id="GO:0016020">
    <property type="term" value="C:membrane"/>
    <property type="evidence" value="ECO:0007669"/>
    <property type="project" value="UniProtKB-SubCell"/>
</dbReference>
<dbReference type="InterPro" id="IPR052612">
    <property type="entry name" value="ANP_Clearance_Receptor"/>
</dbReference>
<gene>
    <name evidence="6" type="ORF">Bpfe_002709</name>
</gene>
<keyword evidence="2" id="KW-0812">Transmembrane</keyword>
<sequence>MTVRFVCYFLLVGTGYFKTSLVESTVVYLAVLLPHGTQFPFTIMKARPAIDVTITRLQHKGIFTKDTVKVLYADSKCSSTYAPIEAFNFRSGHRINAFLGPVCDFALSPVGRYAAVWKTPIISPGGFSHTFQAEKK</sequence>
<reference evidence="6" key="1">
    <citation type="journal article" date="2023" name="PLoS Negl. Trop. Dis.">
        <title>A genome sequence for Biomphalaria pfeifferi, the major vector snail for the human-infecting parasite Schistosoma mansoni.</title>
        <authorList>
            <person name="Bu L."/>
            <person name="Lu L."/>
            <person name="Laidemitt M.R."/>
            <person name="Zhang S.M."/>
            <person name="Mutuku M."/>
            <person name="Mkoji G."/>
            <person name="Steinauer M."/>
            <person name="Loker E.S."/>
        </authorList>
    </citation>
    <scope>NUCLEOTIDE SEQUENCE</scope>
    <source>
        <strain evidence="6">KasaAsao</strain>
    </source>
</reference>
<dbReference type="AlphaFoldDB" id="A0AAD8C8V4"/>
<dbReference type="PANTHER" id="PTHR44755:SF11">
    <property type="entry name" value="ATRIAL NATRIURETIC PEPTIDE RECEPTOR 3 ISOFORM X1"/>
    <property type="match status" value="1"/>
</dbReference>
<feature type="non-terminal residue" evidence="6">
    <location>
        <position position="136"/>
    </location>
</feature>
<evidence type="ECO:0000256" key="4">
    <source>
        <dbReference type="ARBA" id="ARBA00023136"/>
    </source>
</evidence>
<dbReference type="PANTHER" id="PTHR44755">
    <property type="entry name" value="NATRIURETIC PEPTIDE RECEPTOR 3-RELATED"/>
    <property type="match status" value="1"/>
</dbReference>
<evidence type="ECO:0000256" key="2">
    <source>
        <dbReference type="ARBA" id="ARBA00022692"/>
    </source>
</evidence>
<feature type="domain" description="Receptor ligand binding region" evidence="5">
    <location>
        <begin position="47"/>
        <end position="132"/>
    </location>
</feature>
<evidence type="ECO:0000259" key="5">
    <source>
        <dbReference type="Pfam" id="PF01094"/>
    </source>
</evidence>
<protein>
    <submittedName>
        <fullName evidence="6">Atrial natriuretic peptide receptor 1</fullName>
    </submittedName>
</protein>
<keyword evidence="3" id="KW-1133">Transmembrane helix</keyword>
<keyword evidence="7" id="KW-1185">Reference proteome</keyword>
<organism evidence="6 7">
    <name type="scientific">Biomphalaria pfeifferi</name>
    <name type="common">Bloodfluke planorb</name>
    <name type="synonym">Freshwater snail</name>
    <dbReference type="NCBI Taxonomy" id="112525"/>
    <lineage>
        <taxon>Eukaryota</taxon>
        <taxon>Metazoa</taxon>
        <taxon>Spiralia</taxon>
        <taxon>Lophotrochozoa</taxon>
        <taxon>Mollusca</taxon>
        <taxon>Gastropoda</taxon>
        <taxon>Heterobranchia</taxon>
        <taxon>Euthyneura</taxon>
        <taxon>Panpulmonata</taxon>
        <taxon>Hygrophila</taxon>
        <taxon>Lymnaeoidea</taxon>
        <taxon>Planorbidae</taxon>
        <taxon>Biomphalaria</taxon>
    </lineage>
</organism>
<dbReference type="GO" id="GO:0038023">
    <property type="term" value="F:signaling receptor activity"/>
    <property type="evidence" value="ECO:0007669"/>
    <property type="project" value="TreeGrafter"/>
</dbReference>
<reference evidence="6" key="2">
    <citation type="submission" date="2023-04" db="EMBL/GenBank/DDBJ databases">
        <authorList>
            <person name="Bu L."/>
            <person name="Lu L."/>
            <person name="Laidemitt M.R."/>
            <person name="Zhang S.M."/>
            <person name="Mutuku M."/>
            <person name="Mkoji G."/>
            <person name="Steinauer M."/>
            <person name="Loker E.S."/>
        </authorList>
    </citation>
    <scope>NUCLEOTIDE SEQUENCE</scope>
    <source>
        <strain evidence="6">KasaAsao</strain>
        <tissue evidence="6">Whole Snail</tissue>
    </source>
</reference>
<dbReference type="Proteomes" id="UP001233172">
    <property type="component" value="Unassembled WGS sequence"/>
</dbReference>
<dbReference type="GO" id="GO:0007165">
    <property type="term" value="P:signal transduction"/>
    <property type="evidence" value="ECO:0007669"/>
    <property type="project" value="TreeGrafter"/>
</dbReference>
<dbReference type="EMBL" id="JASAOG010000006">
    <property type="protein sequence ID" value="KAK0067868.1"/>
    <property type="molecule type" value="Genomic_DNA"/>
</dbReference>
<accession>A0AAD8C8V4</accession>
<name>A0AAD8C8V4_BIOPF</name>
<dbReference type="SUPFAM" id="SSF53822">
    <property type="entry name" value="Periplasmic binding protein-like I"/>
    <property type="match status" value="1"/>
</dbReference>
<dbReference type="GO" id="GO:0017046">
    <property type="term" value="F:peptide hormone binding"/>
    <property type="evidence" value="ECO:0007669"/>
    <property type="project" value="TreeGrafter"/>
</dbReference>
<dbReference type="Gene3D" id="3.40.50.2300">
    <property type="match status" value="1"/>
</dbReference>
<keyword evidence="4" id="KW-0472">Membrane</keyword>
<evidence type="ECO:0000256" key="1">
    <source>
        <dbReference type="ARBA" id="ARBA00004370"/>
    </source>
</evidence>
<evidence type="ECO:0000313" key="7">
    <source>
        <dbReference type="Proteomes" id="UP001233172"/>
    </source>
</evidence>
<keyword evidence="6" id="KW-0675">Receptor</keyword>